<dbReference type="RefSeq" id="WP_066448712.1">
    <property type="nucleotide sequence ID" value="NZ_JANKBF010000025.1"/>
</dbReference>
<dbReference type="SMART" id="SM00671">
    <property type="entry name" value="SEL1"/>
    <property type="match status" value="6"/>
</dbReference>
<sequence>MDIRIIQSVLDVFEHYGDTIRFDFDRFEEAMNDEAPDLLDECYLVVLGMKLGVFDAMVFDEDVDLRGYVDYLVNACELNEKEALFLVSVFEVLVDEVGYYFEIPNMDELLQDAYQRNDFEHLFVIGKTYFLGFGVTQDYEKAFEIYSYLYGHGDDRGAYYLGYMYEHGYGIEMDIEKALMYYENTSDDLTCLRLGLFYMLGKYVHKDLDKALSYFESSHEKEAYLYQGLLLEAKREHAQAFEAYLRGARLFQKDCLYKVGICLKLGLGVDVNMQEAYRYFEYAYDLLHEEGAYELAMMYFDGLTVKKDEKKAIHYLIQAAALNSLDANLALARFYELGRYVERNHRQSLYYYQKAQQINEYHRNKEISHEDI</sequence>
<reference evidence="1 2" key="1">
    <citation type="submission" date="2019-03" db="EMBL/GenBank/DDBJ databases">
        <title>Genomic Encyclopedia of Type Strains, Phase IV (KMG-IV): sequencing the most valuable type-strain genomes for metagenomic binning, comparative biology and taxonomic classification.</title>
        <authorList>
            <person name="Goeker M."/>
        </authorList>
    </citation>
    <scope>NUCLEOTIDE SEQUENCE [LARGE SCALE GENOMIC DNA]</scope>
    <source>
        <strain evidence="1 2">DSM 29487</strain>
    </source>
</reference>
<name>A0A4R3Z5A6_9FIRM</name>
<dbReference type="SUPFAM" id="SSF81901">
    <property type="entry name" value="HCP-like"/>
    <property type="match status" value="2"/>
</dbReference>
<dbReference type="Proteomes" id="UP000295515">
    <property type="component" value="Unassembled WGS sequence"/>
</dbReference>
<dbReference type="EMBL" id="SMCQ01000008">
    <property type="protein sequence ID" value="TCV99631.1"/>
    <property type="molecule type" value="Genomic_DNA"/>
</dbReference>
<evidence type="ECO:0000313" key="2">
    <source>
        <dbReference type="Proteomes" id="UP000295515"/>
    </source>
</evidence>
<dbReference type="PANTHER" id="PTHR11102">
    <property type="entry name" value="SEL-1-LIKE PROTEIN"/>
    <property type="match status" value="1"/>
</dbReference>
<dbReference type="PANTHER" id="PTHR11102:SF147">
    <property type="entry name" value="SEL1L ADAPTOR SUBUNIT OF ERAD E3 UBIQUITIN LIGASE"/>
    <property type="match status" value="1"/>
</dbReference>
<dbReference type="InterPro" id="IPR006597">
    <property type="entry name" value="Sel1-like"/>
</dbReference>
<organism evidence="1 2">
    <name type="scientific">Longibaculum muris</name>
    <dbReference type="NCBI Taxonomy" id="1796628"/>
    <lineage>
        <taxon>Bacteria</taxon>
        <taxon>Bacillati</taxon>
        <taxon>Bacillota</taxon>
        <taxon>Erysipelotrichia</taxon>
        <taxon>Erysipelotrichales</taxon>
        <taxon>Coprobacillaceae</taxon>
        <taxon>Longibaculum</taxon>
    </lineage>
</organism>
<dbReference type="Pfam" id="PF08238">
    <property type="entry name" value="Sel1"/>
    <property type="match status" value="6"/>
</dbReference>
<dbReference type="InterPro" id="IPR011990">
    <property type="entry name" value="TPR-like_helical_dom_sf"/>
</dbReference>
<proteinExistence type="predicted"/>
<dbReference type="InterPro" id="IPR050767">
    <property type="entry name" value="Sel1_AlgK"/>
</dbReference>
<dbReference type="AlphaFoldDB" id="A0A4R3Z5A6"/>
<evidence type="ECO:0000313" key="1">
    <source>
        <dbReference type="EMBL" id="TCV99631.1"/>
    </source>
</evidence>
<gene>
    <name evidence="1" type="ORF">EDD60_10872</name>
</gene>
<accession>A0A4R3Z5A6</accession>
<comment type="caution">
    <text evidence="1">The sequence shown here is derived from an EMBL/GenBank/DDBJ whole genome shotgun (WGS) entry which is preliminary data.</text>
</comment>
<dbReference type="Gene3D" id="1.25.40.10">
    <property type="entry name" value="Tetratricopeptide repeat domain"/>
    <property type="match status" value="2"/>
</dbReference>
<keyword evidence="2" id="KW-1185">Reference proteome</keyword>
<protein>
    <submittedName>
        <fullName evidence="1">TPR repeat protein</fullName>
    </submittedName>
</protein>
<dbReference type="GeneID" id="98915267"/>
<dbReference type="GO" id="GO:0036503">
    <property type="term" value="P:ERAD pathway"/>
    <property type="evidence" value="ECO:0007669"/>
    <property type="project" value="TreeGrafter"/>
</dbReference>